<dbReference type="Pfam" id="PF00117">
    <property type="entry name" value="GATase"/>
    <property type="match status" value="1"/>
</dbReference>
<dbReference type="CDD" id="cd01741">
    <property type="entry name" value="GATase1_1"/>
    <property type="match status" value="1"/>
</dbReference>
<name>A0A7M2WR62_9BACT</name>
<dbReference type="Gene3D" id="3.40.50.880">
    <property type="match status" value="1"/>
</dbReference>
<dbReference type="PANTHER" id="PTHR42695">
    <property type="entry name" value="GLUTAMINE AMIDOTRANSFERASE YLR126C-RELATED"/>
    <property type="match status" value="1"/>
</dbReference>
<dbReference type="RefSeq" id="WP_206290991.1">
    <property type="nucleotide sequence ID" value="NZ_CP063458.1"/>
</dbReference>
<organism evidence="3 4">
    <name type="scientific">Humisphaera borealis</name>
    <dbReference type="NCBI Taxonomy" id="2807512"/>
    <lineage>
        <taxon>Bacteria</taxon>
        <taxon>Pseudomonadati</taxon>
        <taxon>Planctomycetota</taxon>
        <taxon>Phycisphaerae</taxon>
        <taxon>Tepidisphaerales</taxon>
        <taxon>Tepidisphaeraceae</taxon>
        <taxon>Humisphaera</taxon>
    </lineage>
</organism>
<dbReference type="InterPro" id="IPR044992">
    <property type="entry name" value="ChyE-like"/>
</dbReference>
<sequence length="278" mass="30691">MSKVVVLQHVAHEGPGRIPAVLRDFGIQTEVRHLYKGDEVPSDLDEIRALVVLGGSMGVADVGSEKFPFLAKEVDLLKRLVAADRAVLGICLGAQLLAHAAGAKVYPNVKMAPGGPGQPPKPVEPTEPLPEFGWAPVSFPFPGGTEPIVFGMTDGAPMFHWHYDTFDLPKLPPPAEAKPGGPPPPTGNALLSSTAKCRNQAFRFKNRLFGFQYHFEFTEKDIDQVLSTNRADVDKHMGDYGAAQIRDETKKYYVRYARLGERLLKNWVQFLRVYEETL</sequence>
<evidence type="ECO:0000313" key="4">
    <source>
        <dbReference type="Proteomes" id="UP000593765"/>
    </source>
</evidence>
<dbReference type="KEGG" id="hbs:IPV69_17375"/>
<dbReference type="InterPro" id="IPR017926">
    <property type="entry name" value="GATASE"/>
</dbReference>
<evidence type="ECO:0000256" key="1">
    <source>
        <dbReference type="SAM" id="MobiDB-lite"/>
    </source>
</evidence>
<dbReference type="InterPro" id="IPR029062">
    <property type="entry name" value="Class_I_gatase-like"/>
</dbReference>
<evidence type="ECO:0000259" key="2">
    <source>
        <dbReference type="Pfam" id="PF00117"/>
    </source>
</evidence>
<feature type="domain" description="Glutamine amidotransferase" evidence="2">
    <location>
        <begin position="21"/>
        <end position="226"/>
    </location>
</feature>
<feature type="compositionally biased region" description="Pro residues" evidence="1">
    <location>
        <begin position="171"/>
        <end position="186"/>
    </location>
</feature>
<evidence type="ECO:0000313" key="3">
    <source>
        <dbReference type="EMBL" id="QOV88027.1"/>
    </source>
</evidence>
<reference evidence="3 4" key="1">
    <citation type="submission" date="2020-10" db="EMBL/GenBank/DDBJ databases">
        <title>Wide distribution of Phycisphaera-like planctomycetes from WD2101 soil group in peatlands and genome analysis of the first cultivated representative.</title>
        <authorList>
            <person name="Dedysh S.N."/>
            <person name="Beletsky A.V."/>
            <person name="Ivanova A."/>
            <person name="Kulichevskaya I.S."/>
            <person name="Suzina N.E."/>
            <person name="Philippov D.A."/>
            <person name="Rakitin A.L."/>
            <person name="Mardanov A.V."/>
            <person name="Ravin N.V."/>
        </authorList>
    </citation>
    <scope>NUCLEOTIDE SEQUENCE [LARGE SCALE GENOMIC DNA]</scope>
    <source>
        <strain evidence="3 4">M1803</strain>
    </source>
</reference>
<dbReference type="AlphaFoldDB" id="A0A7M2WR62"/>
<gene>
    <name evidence="3" type="ORF">IPV69_17375</name>
</gene>
<proteinExistence type="predicted"/>
<dbReference type="GO" id="GO:0005829">
    <property type="term" value="C:cytosol"/>
    <property type="evidence" value="ECO:0007669"/>
    <property type="project" value="TreeGrafter"/>
</dbReference>
<keyword evidence="4" id="KW-1185">Reference proteome</keyword>
<dbReference type="Proteomes" id="UP000593765">
    <property type="component" value="Chromosome"/>
</dbReference>
<dbReference type="SUPFAM" id="SSF52317">
    <property type="entry name" value="Class I glutamine amidotransferase-like"/>
    <property type="match status" value="1"/>
</dbReference>
<feature type="region of interest" description="Disordered" evidence="1">
    <location>
        <begin position="171"/>
        <end position="190"/>
    </location>
</feature>
<protein>
    <recommendedName>
        <fullName evidence="2">Glutamine amidotransferase domain-containing protein</fullName>
    </recommendedName>
</protein>
<accession>A0A7M2WR62</accession>
<dbReference type="PROSITE" id="PS51273">
    <property type="entry name" value="GATASE_TYPE_1"/>
    <property type="match status" value="1"/>
</dbReference>
<dbReference type="EMBL" id="CP063458">
    <property type="protein sequence ID" value="QOV88027.1"/>
    <property type="molecule type" value="Genomic_DNA"/>
</dbReference>
<dbReference type="PANTHER" id="PTHR42695:SF5">
    <property type="entry name" value="GLUTAMINE AMIDOTRANSFERASE YLR126C-RELATED"/>
    <property type="match status" value="1"/>
</dbReference>